<protein>
    <recommendedName>
        <fullName evidence="1">Reverse transcriptase domain-containing protein</fullName>
    </recommendedName>
</protein>
<dbReference type="PANTHER" id="PTHR33116">
    <property type="entry name" value="REVERSE TRANSCRIPTASE ZINC-BINDING DOMAIN-CONTAINING PROTEIN-RELATED-RELATED"/>
    <property type="match status" value="1"/>
</dbReference>
<dbReference type="Pfam" id="PF00078">
    <property type="entry name" value="RVT_1"/>
    <property type="match status" value="1"/>
</dbReference>
<dbReference type="Pfam" id="PF13966">
    <property type="entry name" value="zf-RVT"/>
    <property type="match status" value="1"/>
</dbReference>
<dbReference type="PANTHER" id="PTHR33116:SF86">
    <property type="entry name" value="REVERSE TRANSCRIPTASE DOMAIN-CONTAINING PROTEIN"/>
    <property type="match status" value="1"/>
</dbReference>
<dbReference type="CDD" id="cd01650">
    <property type="entry name" value="RT_nLTR_like"/>
    <property type="match status" value="1"/>
</dbReference>
<dbReference type="PROSITE" id="PS50878">
    <property type="entry name" value="RT_POL"/>
    <property type="match status" value="1"/>
</dbReference>
<dbReference type="InterPro" id="IPR036691">
    <property type="entry name" value="Endo/exonu/phosph_ase_sf"/>
</dbReference>
<dbReference type="SUPFAM" id="SSF56672">
    <property type="entry name" value="DNA/RNA polymerases"/>
    <property type="match status" value="1"/>
</dbReference>
<organism evidence="2 3">
    <name type="scientific">Cannabis sativa</name>
    <name type="common">Hemp</name>
    <name type="synonym">Marijuana</name>
    <dbReference type="NCBI Taxonomy" id="3483"/>
    <lineage>
        <taxon>Eukaryota</taxon>
        <taxon>Viridiplantae</taxon>
        <taxon>Streptophyta</taxon>
        <taxon>Embryophyta</taxon>
        <taxon>Tracheophyta</taxon>
        <taxon>Spermatophyta</taxon>
        <taxon>Magnoliopsida</taxon>
        <taxon>eudicotyledons</taxon>
        <taxon>Gunneridae</taxon>
        <taxon>Pentapetalae</taxon>
        <taxon>rosids</taxon>
        <taxon>fabids</taxon>
        <taxon>Rosales</taxon>
        <taxon>Cannabaceae</taxon>
        <taxon>Cannabis</taxon>
    </lineage>
</organism>
<proteinExistence type="predicted"/>
<dbReference type="Gramene" id="evm.model.01.1382">
    <property type="protein sequence ID" value="cds.evm.model.01.1382"/>
    <property type="gene ID" value="evm.TU.01.1382"/>
</dbReference>
<dbReference type="InterPro" id="IPR026960">
    <property type="entry name" value="RVT-Znf"/>
</dbReference>
<reference evidence="2" key="1">
    <citation type="submission" date="2018-11" db="EMBL/GenBank/DDBJ databases">
        <authorList>
            <person name="Grassa J C."/>
        </authorList>
    </citation>
    <scope>NUCLEOTIDE SEQUENCE [LARGE SCALE GENOMIC DNA]</scope>
</reference>
<evidence type="ECO:0000313" key="2">
    <source>
        <dbReference type="EnsemblPlants" id="cds.evm.model.01.1382"/>
    </source>
</evidence>
<accession>A0A803NGT2</accession>
<name>A0A803NGT2_CANSA</name>
<feature type="domain" description="Reverse transcriptase" evidence="1">
    <location>
        <begin position="297"/>
        <end position="574"/>
    </location>
</feature>
<dbReference type="SUPFAM" id="SSF56219">
    <property type="entry name" value="DNase I-like"/>
    <property type="match status" value="1"/>
</dbReference>
<evidence type="ECO:0000313" key="3">
    <source>
        <dbReference type="Proteomes" id="UP000596661"/>
    </source>
</evidence>
<evidence type="ECO:0000259" key="1">
    <source>
        <dbReference type="PROSITE" id="PS50878"/>
    </source>
</evidence>
<dbReference type="InterPro" id="IPR043502">
    <property type="entry name" value="DNA/RNA_pol_sf"/>
</dbReference>
<dbReference type="EMBL" id="UZAU01000026">
    <property type="status" value="NOT_ANNOTATED_CDS"/>
    <property type="molecule type" value="Genomic_DNA"/>
</dbReference>
<dbReference type="InterPro" id="IPR000477">
    <property type="entry name" value="RT_dom"/>
</dbReference>
<dbReference type="Proteomes" id="UP000596661">
    <property type="component" value="Chromosome 1"/>
</dbReference>
<dbReference type="AlphaFoldDB" id="A0A803NGT2"/>
<reference evidence="2" key="2">
    <citation type="submission" date="2021-03" db="UniProtKB">
        <authorList>
            <consortium name="EnsemblPlants"/>
        </authorList>
    </citation>
    <scope>IDENTIFICATION</scope>
</reference>
<dbReference type="EnsemblPlants" id="evm.model.01.1382">
    <property type="protein sequence ID" value="cds.evm.model.01.1382"/>
    <property type="gene ID" value="evm.TU.01.1382"/>
</dbReference>
<sequence length="987" mass="112836">MSRFMMIKKGDWRLTGCYGEPNRSLRHKTWILLKTLATKYDYPWCVIGDLNNVVSQEDKKGGNHYPSWLIEGFNNALSECNLCDLDLIGHPYTWEKGRGTASWVEVRLDRAVVNQKWIDTFISAKLFNLEFSSSDHSPILLSPYDPDVTFAKKRFRFENAWLREPLCTQIVSDCWEFSNSSSVTAKIESCGKALADWGQCYTGNFKSKIQQCKKEIKLWKKGRDAASITKFQAQNELFEIYANEKFLRRSKQLWLRDGDHNDEVITSYFDHLFCSSGVDTSEVINNIPATVTVTQNESLVAPVSSEEVRKALFQMHPDKSPGPDPNDTGFLSTLLEYCWTRYRPNEVLPKLISDNQSAFVPGRLITNNIMISYEIMHYLKRKRRGKEGYMAVSLDFSKAYDRVEWSFLKDMMLKMGFDTHWVHLILKCVTSVRYTILNSGREMGPIIPKRGIRQGDPLSSYLFLICAEGFSSLIKQFELSRRIRGCKVANRAPVISHMLFADDSYVYCRANENEASNVIQLLSIFENASGQTVNFDKSSLFFSSNTLPTVRSLICNVMGIKEANESSSYLGLPCLVGRNKNAILGFLKNKVQKRINQWESRFLSKAGKEILLKTVAQAFPSYAMSVFLLPLETCHGLESLMSKFWWQSSKNKQGVSWVSWKKMCKHKSFGGLGFRDFRNYNLALLGKQAWRLLTAQSSLVTKIYKARYFPNDNFLNANVGNNPSFIWKSIIETKDIIKAGARIRIGTGAITNILTDPWLPDLQQPYVTSFHPGLEGKTVASLMQINHRSWDVDVLSDLFNERDKDLIVGIPLSQHEAPDCWFWNREAAGFYSVKSSYRLLQGEESGAQTSDNFWKSFWQIKVPPKVLHFGWRAISGCLPTTTQLQTKHVNVPILCKFCNSERETIAHVLIDCNFARSCWNRSAISCISGNVTDFKNWFVNVILLLLNNDVVCQVLMVAWRFGMQETAFVETKDKFSCECSPFSKIES</sequence>
<dbReference type="Gene3D" id="3.60.10.10">
    <property type="entry name" value="Endonuclease/exonuclease/phosphatase"/>
    <property type="match status" value="1"/>
</dbReference>
<keyword evidence="3" id="KW-1185">Reference proteome</keyword>